<evidence type="ECO:0000313" key="2">
    <source>
        <dbReference type="EMBL" id="KAF5614680.1"/>
    </source>
</evidence>
<keyword evidence="3" id="KW-1185">Reference proteome</keyword>
<dbReference type="EMBL" id="JAAQRI010000448">
    <property type="protein sequence ID" value="KAF5614680.1"/>
    <property type="molecule type" value="Genomic_DNA"/>
</dbReference>
<comment type="caution">
    <text evidence="2">The sequence shown here is derived from an EMBL/GenBank/DDBJ whole genome shotgun (WGS) entry which is preliminary data.</text>
</comment>
<organism evidence="2 3">
    <name type="scientific">Fusarium tjaetaba</name>
    <dbReference type="NCBI Taxonomy" id="1567544"/>
    <lineage>
        <taxon>Eukaryota</taxon>
        <taxon>Fungi</taxon>
        <taxon>Dikarya</taxon>
        <taxon>Ascomycota</taxon>
        <taxon>Pezizomycotina</taxon>
        <taxon>Sordariomycetes</taxon>
        <taxon>Hypocreomycetidae</taxon>
        <taxon>Hypocreales</taxon>
        <taxon>Nectriaceae</taxon>
        <taxon>Fusarium</taxon>
        <taxon>Fusarium fujikuroi species complex</taxon>
    </lineage>
</organism>
<dbReference type="RefSeq" id="XP_037199340.1">
    <property type="nucleotide sequence ID" value="XM_037346795.1"/>
</dbReference>
<reference evidence="2 3" key="1">
    <citation type="submission" date="2020-05" db="EMBL/GenBank/DDBJ databases">
        <title>Identification and distribution of gene clusters putatively required for synthesis of sphingolipid metabolism inhibitors in phylogenetically diverse species of the filamentous fungus Fusarium.</title>
        <authorList>
            <person name="Kim H.-S."/>
            <person name="Busman M."/>
            <person name="Brown D.W."/>
            <person name="Divon H."/>
            <person name="Uhlig S."/>
            <person name="Proctor R.H."/>
        </authorList>
    </citation>
    <scope>NUCLEOTIDE SEQUENCE [LARGE SCALE GENOMIC DNA]</scope>
    <source>
        <strain evidence="2 3">NRRL 66243</strain>
    </source>
</reference>
<dbReference type="OrthoDB" id="4842715at2759"/>
<dbReference type="AlphaFoldDB" id="A0A8H5QDY1"/>
<feature type="region of interest" description="Disordered" evidence="1">
    <location>
        <begin position="150"/>
        <end position="234"/>
    </location>
</feature>
<accession>A0A8H5QDY1</accession>
<proteinExistence type="predicted"/>
<dbReference type="Proteomes" id="UP000530670">
    <property type="component" value="Unassembled WGS sequence"/>
</dbReference>
<sequence>MVAAGRNPKDLRLPIALTEDWGKKNLKYYSGMTRAQSTMMFSCRTERIGLRKYLHDCCIPGFESPRCLCGRSRETVFHLLVECPRLREARMGLFQRLGHNDFTTLLTKDAKIVAEWAISYFDLAMFDSVRERSSRFPVFPHLISPRPEGFLDTLRASSTARRRTRTSRTSRTSRTTTNNPRRRSAPRASPATTSTSPQTPQTPQAPSPPPRRNPTRSARTTTSYELEPLASEDI</sequence>
<protein>
    <submittedName>
        <fullName evidence="2">Uncharacterized protein</fullName>
    </submittedName>
</protein>
<gene>
    <name evidence="2" type="ORF">FTJAE_13631</name>
</gene>
<evidence type="ECO:0000256" key="1">
    <source>
        <dbReference type="SAM" id="MobiDB-lite"/>
    </source>
</evidence>
<feature type="compositionally biased region" description="Pro residues" evidence="1">
    <location>
        <begin position="203"/>
        <end position="212"/>
    </location>
</feature>
<feature type="compositionally biased region" description="Low complexity" evidence="1">
    <location>
        <begin position="186"/>
        <end position="202"/>
    </location>
</feature>
<dbReference type="GeneID" id="59299065"/>
<name>A0A8H5QDY1_9HYPO</name>
<feature type="compositionally biased region" description="Low complexity" evidence="1">
    <location>
        <begin position="169"/>
        <end position="179"/>
    </location>
</feature>
<evidence type="ECO:0000313" key="3">
    <source>
        <dbReference type="Proteomes" id="UP000530670"/>
    </source>
</evidence>